<feature type="transmembrane region" description="Helical" evidence="6">
    <location>
        <begin position="233"/>
        <end position="257"/>
    </location>
</feature>
<feature type="transmembrane region" description="Helical" evidence="6">
    <location>
        <begin position="269"/>
        <end position="290"/>
    </location>
</feature>
<reference evidence="9" key="1">
    <citation type="submission" date="2023-07" db="EMBL/GenBank/DDBJ databases">
        <title>Whole genome shotgun sequence of Streptomyces achromogenes subsp. rubradiris NBRC 14000.</title>
        <authorList>
            <person name="Komaki H."/>
            <person name="Tamura T."/>
        </authorList>
    </citation>
    <scope>NUCLEOTIDE SEQUENCE [LARGE SCALE GENOMIC DNA]</scope>
    <source>
        <strain evidence="9">NBRC 14000</strain>
    </source>
</reference>
<dbReference type="SUPFAM" id="SSF103473">
    <property type="entry name" value="MFS general substrate transporter"/>
    <property type="match status" value="1"/>
</dbReference>
<keyword evidence="3 6" id="KW-0812">Transmembrane</keyword>
<evidence type="ECO:0000313" key="9">
    <source>
        <dbReference type="Proteomes" id="UP000646738"/>
    </source>
</evidence>
<evidence type="ECO:0000256" key="6">
    <source>
        <dbReference type="SAM" id="Phobius"/>
    </source>
</evidence>
<dbReference type="Proteomes" id="UP000646738">
    <property type="component" value="Unassembled WGS sequence"/>
</dbReference>
<evidence type="ECO:0000256" key="4">
    <source>
        <dbReference type="ARBA" id="ARBA00022989"/>
    </source>
</evidence>
<feature type="transmembrane region" description="Helical" evidence="6">
    <location>
        <begin position="153"/>
        <end position="177"/>
    </location>
</feature>
<feature type="transmembrane region" description="Helical" evidence="6">
    <location>
        <begin position="30"/>
        <end position="51"/>
    </location>
</feature>
<dbReference type="PANTHER" id="PTHR43124:SF3">
    <property type="entry name" value="CHLORAMPHENICOL EFFLUX PUMP RV0191"/>
    <property type="match status" value="1"/>
</dbReference>
<feature type="transmembrane region" description="Helical" evidence="6">
    <location>
        <begin position="361"/>
        <end position="381"/>
    </location>
</feature>
<proteinExistence type="predicted"/>
<accession>A0ABQ3R474</accession>
<feature type="transmembrane region" description="Helical" evidence="6">
    <location>
        <begin position="323"/>
        <end position="349"/>
    </location>
</feature>
<dbReference type="InterPro" id="IPR020846">
    <property type="entry name" value="MFS_dom"/>
</dbReference>
<organism evidence="8 9">
    <name type="scientific">Streptomyces rubradiris</name>
    <name type="common">Streptomyces achromogenes subsp. rubradiris</name>
    <dbReference type="NCBI Taxonomy" id="285531"/>
    <lineage>
        <taxon>Bacteria</taxon>
        <taxon>Bacillati</taxon>
        <taxon>Actinomycetota</taxon>
        <taxon>Actinomycetes</taxon>
        <taxon>Kitasatosporales</taxon>
        <taxon>Streptomycetaceae</taxon>
        <taxon>Streptomyces</taxon>
    </lineage>
</organism>
<keyword evidence="2" id="KW-1003">Cell membrane</keyword>
<dbReference type="InterPro" id="IPR001958">
    <property type="entry name" value="Tet-R_TetA/multi-R_MdtG-like"/>
</dbReference>
<dbReference type="Gene3D" id="1.20.1250.20">
    <property type="entry name" value="MFS general substrate transporter like domains"/>
    <property type="match status" value="1"/>
</dbReference>
<evidence type="ECO:0000256" key="1">
    <source>
        <dbReference type="ARBA" id="ARBA00004651"/>
    </source>
</evidence>
<dbReference type="PROSITE" id="PS50850">
    <property type="entry name" value="MFS"/>
    <property type="match status" value="1"/>
</dbReference>
<sequence length="414" mass="41758">MKSDADDAVRTGQPEAAEFPGPSAYWARFALLYGCGILAATGLGKIAPIAVDLRAALTLSLDQVSLVTSSITAVAAVLGLPVGYLVARTAPRRALPAGCVVMAAAGLLEARAGHFWPLLGARLVEGIGYVAVVVAAPALIIAMGGGPRRMTALAVWGTYFPVGLALGLFLGGVLSAFLGWRTWLVAQACALLVAGAAAVLARGGRTASAGEPAPRAAAPSLDRRAVRRLSRPFLLSLGFATASGTIVAVVSLLPTYLHEVLHVPTSVAGTLTGAVSLTGTVGGFLSGWLLRRGVPVRRLFTGALLMPLGTAVAFLHWGGTGLAAAGAVLVALANELVVAAAFAMIPAVVADSADIDLANGLLAQVGSLGSLLGPPLVSFAVLAADGWWAVAPTVLAVCLPGTLLLRASVRRAAV</sequence>
<dbReference type="InterPro" id="IPR011701">
    <property type="entry name" value="MFS"/>
</dbReference>
<feature type="domain" description="Major facilitator superfamily (MFS) profile" evidence="7">
    <location>
        <begin position="28"/>
        <end position="414"/>
    </location>
</feature>
<dbReference type="EMBL" id="BNEA01000001">
    <property type="protein sequence ID" value="GHI50655.1"/>
    <property type="molecule type" value="Genomic_DNA"/>
</dbReference>
<protein>
    <recommendedName>
        <fullName evidence="7">Major facilitator superfamily (MFS) profile domain-containing protein</fullName>
    </recommendedName>
</protein>
<dbReference type="PANTHER" id="PTHR43124">
    <property type="entry name" value="PURINE EFFLUX PUMP PBUE"/>
    <property type="match status" value="1"/>
</dbReference>
<evidence type="ECO:0000259" key="7">
    <source>
        <dbReference type="PROSITE" id="PS50850"/>
    </source>
</evidence>
<evidence type="ECO:0000313" key="8">
    <source>
        <dbReference type="EMBL" id="GHI50655.1"/>
    </source>
</evidence>
<keyword evidence="9" id="KW-1185">Reference proteome</keyword>
<name>A0ABQ3R474_STRRR</name>
<dbReference type="InterPro" id="IPR036259">
    <property type="entry name" value="MFS_trans_sf"/>
</dbReference>
<feature type="transmembrane region" description="Helical" evidence="6">
    <location>
        <begin position="63"/>
        <end position="87"/>
    </location>
</feature>
<dbReference type="CDD" id="cd06174">
    <property type="entry name" value="MFS"/>
    <property type="match status" value="1"/>
</dbReference>
<dbReference type="RefSeq" id="WP_189993201.1">
    <property type="nucleotide sequence ID" value="NZ_BNCB01000005.1"/>
</dbReference>
<evidence type="ECO:0000256" key="2">
    <source>
        <dbReference type="ARBA" id="ARBA00022475"/>
    </source>
</evidence>
<evidence type="ECO:0000256" key="3">
    <source>
        <dbReference type="ARBA" id="ARBA00022692"/>
    </source>
</evidence>
<dbReference type="PRINTS" id="PR01035">
    <property type="entry name" value="TCRTETA"/>
</dbReference>
<feature type="transmembrane region" description="Helical" evidence="6">
    <location>
        <begin position="183"/>
        <end position="201"/>
    </location>
</feature>
<feature type="transmembrane region" description="Helical" evidence="6">
    <location>
        <begin position="94"/>
        <end position="114"/>
    </location>
</feature>
<feature type="transmembrane region" description="Helical" evidence="6">
    <location>
        <begin position="387"/>
        <end position="405"/>
    </location>
</feature>
<evidence type="ECO:0000256" key="5">
    <source>
        <dbReference type="ARBA" id="ARBA00023136"/>
    </source>
</evidence>
<feature type="transmembrane region" description="Helical" evidence="6">
    <location>
        <begin position="299"/>
        <end position="317"/>
    </location>
</feature>
<dbReference type="InterPro" id="IPR050189">
    <property type="entry name" value="MFS_Efflux_Transporters"/>
</dbReference>
<gene>
    <name evidence="8" type="ORF">Srubr_05010</name>
</gene>
<feature type="transmembrane region" description="Helical" evidence="6">
    <location>
        <begin position="126"/>
        <end position="146"/>
    </location>
</feature>
<keyword evidence="4 6" id="KW-1133">Transmembrane helix</keyword>
<keyword evidence="5 6" id="KW-0472">Membrane</keyword>
<dbReference type="Pfam" id="PF07690">
    <property type="entry name" value="MFS_1"/>
    <property type="match status" value="1"/>
</dbReference>
<comment type="subcellular location">
    <subcellularLocation>
        <location evidence="1">Cell membrane</location>
        <topology evidence="1">Multi-pass membrane protein</topology>
    </subcellularLocation>
</comment>
<comment type="caution">
    <text evidence="8">The sequence shown here is derived from an EMBL/GenBank/DDBJ whole genome shotgun (WGS) entry which is preliminary data.</text>
</comment>